<comment type="similarity">
    <text evidence="2 12">Belongs to the ATPase alpha/beta chains family.</text>
</comment>
<evidence type="ECO:0000256" key="6">
    <source>
        <dbReference type="ARBA" id="ARBA00022840"/>
    </source>
</evidence>
<keyword evidence="4 12" id="KW-0547">Nucleotide-binding</keyword>
<sequence length="552" mass="58695">MVVFSFPIPVDDLPPLRQKLCPCPGRGMRCPRHRDVHPRIFIVRSSESHFPAVGCGRARGRQKGTDDGGHFPFLARSPAGAGHAMSHAVVTAVRGPVLDLRVEGELPAINDILEIPGPAGTVVAEVQAHLDAQHVRAIALQSTQGVARGGTARIPGGPLSVPVGEAVLGRLLNVLGATGDNGPALPADAPRAPIHRAAPSLASQTAQTKVFSTGIKVLDLLAPLAQGGKSAMFGGAGVGKTVLVMELIRAMVSGYDGISVFAGVGERSREGHEMLNEMRDSGVLDQTVLVYGQMNEPPGARWRVPLTALSIAEHFRDVEAKNVLLLMDNVFRFVQAGSEVSGLLGRMPSRVGYQPTLETEVAELQERIASVGQASVTAIEAVYVPADDFTDPAVAAISAHVDSTVVLSRQLASEGIYPAIDPILTTSVLLDPGVVGVEHATVAGRLREVIEHYQELRDVIALLGVEELGREERLLVGRARRLQRFLTQPFFVASAYTGMEGRSVPIAETVKGCKAILDGDCDDWDEGSLYMIGTLDEARTREEARRAKGKAA</sequence>
<evidence type="ECO:0000256" key="1">
    <source>
        <dbReference type="ARBA" id="ARBA00004370"/>
    </source>
</evidence>
<evidence type="ECO:0000256" key="7">
    <source>
        <dbReference type="ARBA" id="ARBA00022967"/>
    </source>
</evidence>
<dbReference type="HAMAP" id="MF_01347">
    <property type="entry name" value="ATP_synth_beta_bact"/>
    <property type="match status" value="1"/>
</dbReference>
<dbReference type="InterPro" id="IPR036121">
    <property type="entry name" value="ATPase_F1/V1/A1_a/bsu_N_sf"/>
</dbReference>
<keyword evidence="15" id="KW-1185">Reference proteome</keyword>
<keyword evidence="7 12" id="KW-1278">Translocase</keyword>
<dbReference type="CDD" id="cd01133">
    <property type="entry name" value="F1-ATPase_beta_CD"/>
    <property type="match status" value="1"/>
</dbReference>
<proteinExistence type="inferred from homology"/>
<dbReference type="NCBIfam" id="TIGR01039">
    <property type="entry name" value="atpD"/>
    <property type="match status" value="1"/>
</dbReference>
<dbReference type="InterPro" id="IPR027417">
    <property type="entry name" value="P-loop_NTPase"/>
</dbReference>
<keyword evidence="11 12" id="KW-0066">ATP synthesis</keyword>
<dbReference type="Pfam" id="PF22919">
    <property type="entry name" value="ATP-synt_VA_C"/>
    <property type="match status" value="1"/>
</dbReference>
<dbReference type="Pfam" id="PF00006">
    <property type="entry name" value="ATP-synt_ab"/>
    <property type="match status" value="1"/>
</dbReference>
<dbReference type="EC" id="7.1.2.2" evidence="12"/>
<organism evidence="14 15">
    <name type="scientific">Paenirhodobacter huangdaonensis</name>
    <dbReference type="NCBI Taxonomy" id="2501515"/>
    <lineage>
        <taxon>Bacteria</taxon>
        <taxon>Pseudomonadati</taxon>
        <taxon>Pseudomonadota</taxon>
        <taxon>Alphaproteobacteria</taxon>
        <taxon>Rhodobacterales</taxon>
        <taxon>Rhodobacter group</taxon>
        <taxon>Paenirhodobacter</taxon>
    </lineage>
</organism>
<protein>
    <recommendedName>
        <fullName evidence="12">ATP synthase subunit beta</fullName>
        <ecNumber evidence="12">7.1.2.2</ecNumber>
    </recommendedName>
    <alternativeName>
        <fullName evidence="12">ATP synthase F1 sector subunit beta</fullName>
    </alternativeName>
    <alternativeName>
        <fullName evidence="12">F-ATPase subunit beta</fullName>
    </alternativeName>
</protein>
<reference evidence="14" key="1">
    <citation type="submission" date="2019-01" db="EMBL/GenBank/DDBJ databases">
        <title>Sinorhodobacter populi sp. nov. isolated from the symptomatic bark tissue of Populus euramericana canker.</title>
        <authorList>
            <person name="Xu G."/>
        </authorList>
    </citation>
    <scope>NUCLEOTIDE SEQUENCE [LARGE SCALE GENOMIC DNA]</scope>
    <source>
        <strain evidence="14">CGMCC 1.12963</strain>
    </source>
</reference>
<evidence type="ECO:0000313" key="14">
    <source>
        <dbReference type="EMBL" id="RWR52563.1"/>
    </source>
</evidence>
<dbReference type="GO" id="GO:0046933">
    <property type="term" value="F:proton-transporting ATP synthase activity, rotational mechanism"/>
    <property type="evidence" value="ECO:0007669"/>
    <property type="project" value="UniProtKB-UniRule"/>
</dbReference>
<comment type="function">
    <text evidence="12">Produces ATP from ADP in the presence of a proton gradient across the membrane. The catalytic sites are hosted primarily by the beta subunits.</text>
</comment>
<dbReference type="InterPro" id="IPR024034">
    <property type="entry name" value="ATPase_F1/V1_b/a_C"/>
</dbReference>
<dbReference type="InterPro" id="IPR055190">
    <property type="entry name" value="ATP-synt_VA_C"/>
</dbReference>
<keyword evidence="10 12" id="KW-0139">CF(1)</keyword>
<dbReference type="Gene3D" id="3.40.50.300">
    <property type="entry name" value="P-loop containing nucleotide triphosphate hydrolases"/>
    <property type="match status" value="1"/>
</dbReference>
<feature type="domain" description="AAA+ ATPase" evidence="13">
    <location>
        <begin position="226"/>
        <end position="411"/>
    </location>
</feature>
<evidence type="ECO:0000256" key="2">
    <source>
        <dbReference type="ARBA" id="ARBA00008936"/>
    </source>
</evidence>
<dbReference type="InterPro" id="IPR003593">
    <property type="entry name" value="AAA+_ATPase"/>
</dbReference>
<evidence type="ECO:0000256" key="4">
    <source>
        <dbReference type="ARBA" id="ARBA00022741"/>
    </source>
</evidence>
<keyword evidence="12" id="KW-1003">Cell membrane</keyword>
<evidence type="ECO:0000256" key="8">
    <source>
        <dbReference type="ARBA" id="ARBA00023065"/>
    </source>
</evidence>
<comment type="caution">
    <text evidence="14">The sequence shown here is derived from an EMBL/GenBank/DDBJ whole genome shotgun (WGS) entry which is preliminary data.</text>
</comment>
<evidence type="ECO:0000256" key="3">
    <source>
        <dbReference type="ARBA" id="ARBA00022448"/>
    </source>
</evidence>
<dbReference type="GO" id="GO:0005524">
    <property type="term" value="F:ATP binding"/>
    <property type="evidence" value="ECO:0007669"/>
    <property type="project" value="UniProtKB-UniRule"/>
</dbReference>
<dbReference type="SUPFAM" id="SSF47917">
    <property type="entry name" value="C-terminal domain of alpha and beta subunits of F1 ATP synthase"/>
    <property type="match status" value="1"/>
</dbReference>
<keyword evidence="5 12" id="KW-0375">Hydrogen ion transport</keyword>
<dbReference type="CDD" id="cd18110">
    <property type="entry name" value="ATP-synt_F1_beta_C"/>
    <property type="match status" value="1"/>
</dbReference>
<comment type="subcellular location">
    <subcellularLocation>
        <location evidence="12">Cell membrane</location>
        <topology evidence="12">Peripheral membrane protein</topology>
    </subcellularLocation>
    <subcellularLocation>
        <location evidence="1">Membrane</location>
    </subcellularLocation>
</comment>
<dbReference type="Proteomes" id="UP000288071">
    <property type="component" value="Unassembled WGS sequence"/>
</dbReference>
<dbReference type="Gene3D" id="1.10.1140.10">
    <property type="entry name" value="Bovine Mitochondrial F1-atpase, Atp Synthase Beta Chain, Chain D, domain 3"/>
    <property type="match status" value="1"/>
</dbReference>
<dbReference type="InterPro" id="IPR005722">
    <property type="entry name" value="ATP_synth_F1_bsu"/>
</dbReference>
<evidence type="ECO:0000256" key="10">
    <source>
        <dbReference type="ARBA" id="ARBA00023196"/>
    </source>
</evidence>
<evidence type="ECO:0000256" key="5">
    <source>
        <dbReference type="ARBA" id="ARBA00022781"/>
    </source>
</evidence>
<evidence type="ECO:0000313" key="15">
    <source>
        <dbReference type="Proteomes" id="UP000288071"/>
    </source>
</evidence>
<reference evidence="14" key="2">
    <citation type="submission" date="2019-01" db="EMBL/GenBank/DDBJ databases">
        <authorList>
            <person name="Li Y."/>
        </authorList>
    </citation>
    <scope>NUCLEOTIDE SEQUENCE [LARGE SCALE GENOMIC DNA]</scope>
    <source>
        <strain evidence="14">CGMCC 1.12963</strain>
    </source>
</reference>
<comment type="catalytic activity">
    <reaction evidence="12">
        <text>ATP + H2O + 4 H(+)(in) = ADP + phosphate + 5 H(+)(out)</text>
        <dbReference type="Rhea" id="RHEA:57720"/>
        <dbReference type="ChEBI" id="CHEBI:15377"/>
        <dbReference type="ChEBI" id="CHEBI:15378"/>
        <dbReference type="ChEBI" id="CHEBI:30616"/>
        <dbReference type="ChEBI" id="CHEBI:43474"/>
        <dbReference type="ChEBI" id="CHEBI:456216"/>
        <dbReference type="EC" id="7.1.2.2"/>
    </reaction>
</comment>
<dbReference type="SUPFAM" id="SSF52540">
    <property type="entry name" value="P-loop containing nucleoside triphosphate hydrolases"/>
    <property type="match status" value="1"/>
</dbReference>
<dbReference type="CDD" id="cd18115">
    <property type="entry name" value="ATP-synt_F1_beta_N"/>
    <property type="match status" value="1"/>
</dbReference>
<keyword evidence="8 12" id="KW-0406">Ion transport</keyword>
<name>A0A3S3LZN6_9RHOB</name>
<keyword evidence="6 12" id="KW-0067">ATP-binding</keyword>
<keyword evidence="3 12" id="KW-0813">Transport</keyword>
<accession>A0A3S3LZN6</accession>
<dbReference type="Gene3D" id="2.40.10.170">
    <property type="match status" value="1"/>
</dbReference>
<dbReference type="InterPro" id="IPR050053">
    <property type="entry name" value="ATPase_alpha/beta_chains"/>
</dbReference>
<evidence type="ECO:0000256" key="11">
    <source>
        <dbReference type="ARBA" id="ARBA00023310"/>
    </source>
</evidence>
<dbReference type="GO" id="GO:0005886">
    <property type="term" value="C:plasma membrane"/>
    <property type="evidence" value="ECO:0007669"/>
    <property type="project" value="UniProtKB-SubCell"/>
</dbReference>
<feature type="binding site" evidence="12">
    <location>
        <begin position="234"/>
        <end position="241"/>
    </location>
    <ligand>
        <name>ATP</name>
        <dbReference type="ChEBI" id="CHEBI:30616"/>
    </ligand>
</feature>
<evidence type="ECO:0000259" key="13">
    <source>
        <dbReference type="SMART" id="SM00382"/>
    </source>
</evidence>
<dbReference type="InterPro" id="IPR004100">
    <property type="entry name" value="ATPase_F1/V1/A1_a/bsu_N"/>
</dbReference>
<dbReference type="AlphaFoldDB" id="A0A3S3LZN6"/>
<dbReference type="SMART" id="SM00382">
    <property type="entry name" value="AAA"/>
    <property type="match status" value="1"/>
</dbReference>
<dbReference type="InterPro" id="IPR000194">
    <property type="entry name" value="ATPase_F1/V1/A1_a/bsu_nucl-bd"/>
</dbReference>
<dbReference type="EMBL" id="SAVA01000004">
    <property type="protein sequence ID" value="RWR52563.1"/>
    <property type="molecule type" value="Genomic_DNA"/>
</dbReference>
<evidence type="ECO:0000256" key="9">
    <source>
        <dbReference type="ARBA" id="ARBA00023136"/>
    </source>
</evidence>
<evidence type="ECO:0000256" key="12">
    <source>
        <dbReference type="HAMAP-Rule" id="MF_01347"/>
    </source>
</evidence>
<dbReference type="PANTHER" id="PTHR15184">
    <property type="entry name" value="ATP SYNTHASE"/>
    <property type="match status" value="1"/>
</dbReference>
<gene>
    <name evidence="12" type="primary">atpD</name>
    <name evidence="14" type="ORF">EOW66_07765</name>
</gene>
<dbReference type="PANTHER" id="PTHR15184:SF71">
    <property type="entry name" value="ATP SYNTHASE SUBUNIT BETA, MITOCHONDRIAL"/>
    <property type="match status" value="1"/>
</dbReference>
<dbReference type="Pfam" id="PF02874">
    <property type="entry name" value="ATP-synt_ab_N"/>
    <property type="match status" value="1"/>
</dbReference>
<dbReference type="GO" id="GO:0045259">
    <property type="term" value="C:proton-transporting ATP synthase complex"/>
    <property type="evidence" value="ECO:0007669"/>
    <property type="project" value="UniProtKB-KW"/>
</dbReference>
<dbReference type="SUPFAM" id="SSF50615">
    <property type="entry name" value="N-terminal domain of alpha and beta subunits of F1 ATP synthase"/>
    <property type="match status" value="1"/>
</dbReference>
<keyword evidence="9 12" id="KW-0472">Membrane</keyword>